<dbReference type="AntiFam" id="ANF00053">
    <property type="entry name" value="Translation of DNA repeat"/>
</dbReference>
<proteinExistence type="predicted"/>
<comment type="caution">
    <text evidence="1">The sequence shown here is derived from an EMBL/GenBank/DDBJ whole genome shotgun (WGS) entry which is preliminary data.</text>
</comment>
<name>A0AAQ1SP37_LEPIR</name>
<dbReference type="AlphaFoldDB" id="A0AAQ1SP37"/>
<evidence type="ECO:0000313" key="2">
    <source>
        <dbReference type="Proteomes" id="UP000234460"/>
    </source>
</evidence>
<gene>
    <name evidence="1" type="ORF">LMANV2_370047</name>
</gene>
<organism evidence="1 2">
    <name type="scientific">Leptospira interrogans serovar Manilae</name>
    <dbReference type="NCBI Taxonomy" id="214675"/>
    <lineage>
        <taxon>Bacteria</taxon>
        <taxon>Pseudomonadati</taxon>
        <taxon>Spirochaetota</taxon>
        <taxon>Spirochaetia</taxon>
        <taxon>Leptospirales</taxon>
        <taxon>Leptospiraceae</taxon>
        <taxon>Leptospira</taxon>
    </lineage>
</organism>
<dbReference type="EMBL" id="OEJX01000031">
    <property type="protein sequence ID" value="SOR61986.1"/>
    <property type="molecule type" value="Genomic_DNA"/>
</dbReference>
<dbReference type="Proteomes" id="UP000234460">
    <property type="component" value="Chromosome LMANV2"/>
</dbReference>
<sequence>MRGNLSNKTMDFEEYPRNKRLKPVSISFQKNLIIELLKNSMADISKIAHFNVMKTNGKLIFQ</sequence>
<accession>A0AAQ1SP37</accession>
<evidence type="ECO:0000313" key="1">
    <source>
        <dbReference type="EMBL" id="SOR61986.1"/>
    </source>
</evidence>
<reference evidence="1 2" key="1">
    <citation type="submission" date="2017-11" db="EMBL/GenBank/DDBJ databases">
        <authorList>
            <person name="Lechat P."/>
        </authorList>
    </citation>
    <scope>NUCLEOTIDE SEQUENCE [LARGE SCALE GENOMIC DNA]</scope>
    <source>
        <strain evidence="1">L495</strain>
    </source>
</reference>
<protein>
    <submittedName>
        <fullName evidence="1">Uncharacterized protein</fullName>
    </submittedName>
</protein>